<dbReference type="EMBL" id="JABEPP010000005">
    <property type="protein sequence ID" value="NNM74178.1"/>
    <property type="molecule type" value="Genomic_DNA"/>
</dbReference>
<reference evidence="1 2" key="1">
    <citation type="submission" date="2020-04" db="EMBL/GenBank/DDBJ databases">
        <title>Enterovirga sp. isolate from soil.</title>
        <authorList>
            <person name="Chea S."/>
            <person name="Kim D.-U."/>
        </authorList>
    </citation>
    <scope>NUCLEOTIDE SEQUENCE [LARGE SCALE GENOMIC DNA]</scope>
    <source>
        <strain evidence="1 2">DB1703</strain>
    </source>
</reference>
<dbReference type="Proteomes" id="UP000564885">
    <property type="component" value="Unassembled WGS sequence"/>
</dbReference>
<dbReference type="RefSeq" id="WP_171219582.1">
    <property type="nucleotide sequence ID" value="NZ_JABEPP010000005.1"/>
</dbReference>
<proteinExistence type="predicted"/>
<gene>
    <name evidence="1" type="ORF">HJG44_17540</name>
</gene>
<sequence>MTIVGRREGVLSDAASLLWESVGHAPATLALDLSTAEGVAELGPHSTRTAFWRI</sequence>
<evidence type="ECO:0000313" key="2">
    <source>
        <dbReference type="Proteomes" id="UP000564885"/>
    </source>
</evidence>
<evidence type="ECO:0000313" key="1">
    <source>
        <dbReference type="EMBL" id="NNM74178.1"/>
    </source>
</evidence>
<dbReference type="AlphaFoldDB" id="A0A849I9V9"/>
<protein>
    <submittedName>
        <fullName evidence="1">Uncharacterized protein</fullName>
    </submittedName>
</protein>
<accession>A0A849I9V9</accession>
<keyword evidence="2" id="KW-1185">Reference proteome</keyword>
<comment type="caution">
    <text evidence="1">The sequence shown here is derived from an EMBL/GenBank/DDBJ whole genome shotgun (WGS) entry which is preliminary data.</text>
</comment>
<name>A0A849I9V9_9HYPH</name>
<organism evidence="1 2">
    <name type="scientific">Enterovirga aerilata</name>
    <dbReference type="NCBI Taxonomy" id="2730920"/>
    <lineage>
        <taxon>Bacteria</taxon>
        <taxon>Pseudomonadati</taxon>
        <taxon>Pseudomonadota</taxon>
        <taxon>Alphaproteobacteria</taxon>
        <taxon>Hyphomicrobiales</taxon>
        <taxon>Methylobacteriaceae</taxon>
        <taxon>Enterovirga</taxon>
    </lineage>
</organism>